<evidence type="ECO:0000313" key="2">
    <source>
        <dbReference type="Proteomes" id="UP000319783"/>
    </source>
</evidence>
<reference evidence="1 2" key="1">
    <citation type="submission" date="2019-04" db="EMBL/GenBank/DDBJ databases">
        <title>Genome of a novel bacterium Candidatus Jettenia ecosi reconstructed from metagenome of an anammox bioreactor.</title>
        <authorList>
            <person name="Mardanov A.V."/>
            <person name="Beletsky A.V."/>
            <person name="Ravin N.V."/>
            <person name="Botchkova E.A."/>
            <person name="Litti Y.V."/>
            <person name="Nozhevnikova A.N."/>
        </authorList>
    </citation>
    <scope>NUCLEOTIDE SEQUENCE [LARGE SCALE GENOMIC DNA]</scope>
    <source>
        <strain evidence="1">J2</strain>
    </source>
</reference>
<dbReference type="Gene3D" id="2.60.40.10">
    <property type="entry name" value="Immunoglobulins"/>
    <property type="match status" value="1"/>
</dbReference>
<gene>
    <name evidence="1" type="ORF">JETT_2976</name>
</gene>
<evidence type="ECO:0000313" key="1">
    <source>
        <dbReference type="EMBL" id="TLD40747.1"/>
    </source>
</evidence>
<protein>
    <recommendedName>
        <fullName evidence="3">Carboxypeptidase regulatory-like domain-containing protein</fullName>
    </recommendedName>
</protein>
<accession>A0A533Q7X2</accession>
<dbReference type="InterPro" id="IPR013783">
    <property type="entry name" value="Ig-like_fold"/>
</dbReference>
<name>A0A533Q7X2_9BACT</name>
<organism evidence="1 2">
    <name type="scientific">Candidatus Jettenia ecosi</name>
    <dbReference type="NCBI Taxonomy" id="2494326"/>
    <lineage>
        <taxon>Bacteria</taxon>
        <taxon>Pseudomonadati</taxon>
        <taxon>Planctomycetota</taxon>
        <taxon>Candidatus Brocadiia</taxon>
        <taxon>Candidatus Brocadiales</taxon>
        <taxon>Candidatus Brocadiaceae</taxon>
        <taxon>Candidatus Jettenia</taxon>
    </lineage>
</organism>
<proteinExistence type="predicted"/>
<dbReference type="AlphaFoldDB" id="A0A533Q7X2"/>
<sequence>MKIEARSASPTVATVTPGAFTDKAGRATFTVKGISPGTTKIIISVNGYKADMEVVFVEH</sequence>
<evidence type="ECO:0008006" key="3">
    <source>
        <dbReference type="Google" id="ProtNLM"/>
    </source>
</evidence>
<dbReference type="Proteomes" id="UP000319783">
    <property type="component" value="Unassembled WGS sequence"/>
</dbReference>
<comment type="caution">
    <text evidence="1">The sequence shown here is derived from an EMBL/GenBank/DDBJ whole genome shotgun (WGS) entry which is preliminary data.</text>
</comment>
<dbReference type="SUPFAM" id="SSF49373">
    <property type="entry name" value="Invasin/intimin cell-adhesion fragments"/>
    <property type="match status" value="1"/>
</dbReference>
<dbReference type="EMBL" id="SULG01000082">
    <property type="protein sequence ID" value="TLD40747.1"/>
    <property type="molecule type" value="Genomic_DNA"/>
</dbReference>
<dbReference type="InterPro" id="IPR008964">
    <property type="entry name" value="Invasin/intimin_cell_adhesion"/>
</dbReference>